<dbReference type="GO" id="GO:0016887">
    <property type="term" value="F:ATP hydrolysis activity"/>
    <property type="evidence" value="ECO:0007669"/>
    <property type="project" value="InterPro"/>
</dbReference>
<dbReference type="GO" id="GO:0005524">
    <property type="term" value="F:ATP binding"/>
    <property type="evidence" value="ECO:0007669"/>
    <property type="project" value="UniProtKB-UniRule"/>
</dbReference>
<gene>
    <name evidence="7" type="primary">smc</name>
    <name evidence="10" type="ORF">FM101_04960</name>
</gene>
<keyword evidence="11" id="KW-1185">Reference proteome</keyword>
<feature type="domain" description="SMC hinge" evidence="9">
    <location>
        <begin position="548"/>
        <end position="675"/>
    </location>
</feature>
<dbReference type="Gene3D" id="1.20.1060.20">
    <property type="match status" value="1"/>
</dbReference>
<dbReference type="InterPro" id="IPR011890">
    <property type="entry name" value="SMC_prok"/>
</dbReference>
<dbReference type="Pfam" id="PF06470">
    <property type="entry name" value="SMC_hinge"/>
    <property type="match status" value="1"/>
</dbReference>
<keyword evidence="2 7" id="KW-0963">Cytoplasm</keyword>
<dbReference type="GO" id="GO:0006260">
    <property type="term" value="P:DNA replication"/>
    <property type="evidence" value="ECO:0007669"/>
    <property type="project" value="UniProtKB-UniRule"/>
</dbReference>
<evidence type="ECO:0000256" key="8">
    <source>
        <dbReference type="SAM" id="MobiDB-lite"/>
    </source>
</evidence>
<feature type="coiled-coil region" evidence="7">
    <location>
        <begin position="428"/>
        <end position="455"/>
    </location>
</feature>
<accession>A0A1R4FPH8</accession>
<dbReference type="SUPFAM" id="SSF52540">
    <property type="entry name" value="P-loop containing nucleoside triphosphate hydrolases"/>
    <property type="match status" value="1"/>
</dbReference>
<dbReference type="AlphaFoldDB" id="A0A1R4FPH8"/>
<dbReference type="FunFam" id="3.40.50.300:FF:000901">
    <property type="entry name" value="Chromosome partition protein Smc"/>
    <property type="match status" value="1"/>
</dbReference>
<feature type="coiled-coil region" evidence="7">
    <location>
        <begin position="491"/>
        <end position="532"/>
    </location>
</feature>
<comment type="domain">
    <text evidence="7">Contains large globular domains required for ATP hydrolysis at each terminus and a third globular domain forming a flexible hinge near the middle of the molecule. These domains are separated by coiled-coil structures.</text>
</comment>
<evidence type="ECO:0000256" key="6">
    <source>
        <dbReference type="ARBA" id="ARBA00023125"/>
    </source>
</evidence>
<comment type="similarity">
    <text evidence="7">Belongs to the SMC family.</text>
</comment>
<feature type="binding site" evidence="7">
    <location>
        <begin position="69"/>
        <end position="76"/>
    </location>
    <ligand>
        <name>ATP</name>
        <dbReference type="ChEBI" id="CHEBI:30616"/>
    </ligand>
</feature>
<evidence type="ECO:0000256" key="4">
    <source>
        <dbReference type="ARBA" id="ARBA00022840"/>
    </source>
</evidence>
<evidence type="ECO:0000256" key="7">
    <source>
        <dbReference type="HAMAP-Rule" id="MF_01894"/>
    </source>
</evidence>
<dbReference type="EMBL" id="FUHW01000021">
    <property type="protein sequence ID" value="SJM57632.1"/>
    <property type="molecule type" value="Genomic_DNA"/>
</dbReference>
<evidence type="ECO:0000256" key="2">
    <source>
        <dbReference type="ARBA" id="ARBA00022490"/>
    </source>
</evidence>
<evidence type="ECO:0000256" key="5">
    <source>
        <dbReference type="ARBA" id="ARBA00023054"/>
    </source>
</evidence>
<dbReference type="InterPro" id="IPR010935">
    <property type="entry name" value="SMC_hinge"/>
</dbReference>
<dbReference type="Proteomes" id="UP000195913">
    <property type="component" value="Unassembled WGS sequence"/>
</dbReference>
<dbReference type="Gene3D" id="3.40.50.300">
    <property type="entry name" value="P-loop containing nucleotide triphosphate hydrolases"/>
    <property type="match status" value="2"/>
</dbReference>
<evidence type="ECO:0000259" key="9">
    <source>
        <dbReference type="SMART" id="SM00968"/>
    </source>
</evidence>
<dbReference type="Gene3D" id="3.30.70.1620">
    <property type="match status" value="1"/>
</dbReference>
<evidence type="ECO:0000256" key="1">
    <source>
        <dbReference type="ARBA" id="ARBA00004496"/>
    </source>
</evidence>
<dbReference type="GO" id="GO:0005694">
    <property type="term" value="C:chromosome"/>
    <property type="evidence" value="ECO:0007669"/>
    <property type="project" value="InterPro"/>
</dbReference>
<comment type="subcellular location">
    <subcellularLocation>
        <location evidence="1 7">Cytoplasm</location>
    </subcellularLocation>
</comment>
<dbReference type="SUPFAM" id="SSF75553">
    <property type="entry name" value="Smc hinge domain"/>
    <property type="match status" value="1"/>
</dbReference>
<keyword evidence="4 7" id="KW-0067">ATP-binding</keyword>
<keyword evidence="3 7" id="KW-0547">Nucleotide-binding</keyword>
<dbReference type="GO" id="GO:0005737">
    <property type="term" value="C:cytoplasm"/>
    <property type="evidence" value="ECO:0007669"/>
    <property type="project" value="UniProtKB-SubCell"/>
</dbReference>
<reference evidence="10 11" key="1">
    <citation type="submission" date="2017-02" db="EMBL/GenBank/DDBJ databases">
        <authorList>
            <person name="Peterson S.W."/>
        </authorList>
    </citation>
    <scope>NUCLEOTIDE SEQUENCE [LARGE SCALE GENOMIC DNA]</scope>
    <source>
        <strain evidence="10 11">B Ar 00.02</strain>
    </source>
</reference>
<dbReference type="GO" id="GO:0030261">
    <property type="term" value="P:chromosome condensation"/>
    <property type="evidence" value="ECO:0007669"/>
    <property type="project" value="InterPro"/>
</dbReference>
<dbReference type="InterPro" id="IPR027417">
    <property type="entry name" value="P-loop_NTPase"/>
</dbReference>
<name>A0A1R4FPH8_9MICC</name>
<keyword evidence="5 7" id="KW-0175">Coiled coil</keyword>
<comment type="subunit">
    <text evidence="7">Homodimer.</text>
</comment>
<dbReference type="PANTHER" id="PTHR43977">
    <property type="entry name" value="STRUCTURAL MAINTENANCE OF CHROMOSOMES PROTEIN 3"/>
    <property type="match status" value="1"/>
</dbReference>
<comment type="function">
    <text evidence="7">Required for chromosome condensation and partitioning.</text>
</comment>
<dbReference type="SMART" id="SM00968">
    <property type="entry name" value="SMC_hinge"/>
    <property type="match status" value="1"/>
</dbReference>
<dbReference type="GO" id="GO:0003677">
    <property type="term" value="F:DNA binding"/>
    <property type="evidence" value="ECO:0007669"/>
    <property type="project" value="UniProtKB-UniRule"/>
</dbReference>
<dbReference type="PIRSF" id="PIRSF005719">
    <property type="entry name" value="SMC"/>
    <property type="match status" value="1"/>
</dbReference>
<evidence type="ECO:0000313" key="11">
    <source>
        <dbReference type="Proteomes" id="UP000195913"/>
    </source>
</evidence>
<sequence>MNAACDFSPLEWQTRRGSPDTVDWREEDLCPAVRKTSVHLKTLTVRGFKSFASATTFEFEPGVTAVVGPNGSGKSNVVDALSWVMGEQGAKTLRGGKMEDVIFAGTSGRPALGRAQVSLTIDNADGALPIEYSEVTITRTLFRAGGSEYAINGQSCRLLDIQELLSDTGMGREMHVIVGQGQLDRILHATSDERRGFIEEAAGVLKHRRRREKTVRKLESMATNLSRLQDLTGEVRRQLTPLGKQADVARRAQSVQFEVRDARSRLLADELVTLQEALHREVEDERRILVRRDEVDVEVTRVGARLEELESAAASIIPALNSTRETWHGLNTMKERYRSLDALAIERERGLAEQSRVVHDPSREPDRLESQAQRLRVDLEELENERDKSSNVLDSAIADRKESEQAAAEEGRRMTELMRAIADRREGLATLAGKVASARSRVESLEGELGRLRASAELARVRGSEAQMKYTELEQQASGVEDTEEDLDASHELAEERLASCDRELEQLVSREQKAERERAALQARLDALHSAMSRKDASEEILAAGHQGIRGRISAELHVEPGYDGAIAAALGTYAEALSACSADEAQHVLDTVVEQESGRVHLIFPQAAESDALLADQRTETHAKRNLLPAGGLWASGLVDVKEASPDGLAEAVRHLLRNVMVAENRKGAVELLTAAPQFTVVTRDGVVHSTNSLAGGSGTGSSLVEQQAAIDATNVELHDVTACYEQLRFQRSALETTRSEAAGAVDTALEKLYQSDARITGVAEQLATLGATAREAAAEVERSRDRISVATESVAEAKKTLAALEERLAATREAPADEEPDSSTRARLDAEAAKARERELDARLALRGSEEQVKSLSSRIESLVKSAAGERRNREQAERRAALRRRQAKRAQAVGQAILLVQEHLECSLQEAADEHARLTKHRDQINVELGQTRTRSNELGSELAGLTDSVHRDELARAQQHLRIESLEARALAELGMTPEHLIENYGPDLPVPQPDQESDKWAALRQDVDMDGNPEPVGRPFDRHEQEKRLRKAEKDLASLGKVNPLALEEFAALEERHRFLAEQLEDLKSSRKDLLDIIRDVDERVERVFTEAFDDTAEQFEQVFATLFPGGEGKLVLTDPDDMLNTGIEVQARPAGKKIKRLSLLSGGERSLTAVALLVAIFKARPSPFYVMDEVEAALDDTNLGRLLVIFRELQEVSQLIIITHQKRTMEIADALYGVSMRGDGVTKVISQRL</sequence>
<dbReference type="GO" id="GO:0007062">
    <property type="term" value="P:sister chromatid cohesion"/>
    <property type="evidence" value="ECO:0007669"/>
    <property type="project" value="InterPro"/>
</dbReference>
<dbReference type="InterPro" id="IPR036277">
    <property type="entry name" value="SMC_hinge_sf"/>
</dbReference>
<dbReference type="Pfam" id="PF02463">
    <property type="entry name" value="SMC_N"/>
    <property type="match status" value="1"/>
</dbReference>
<keyword evidence="6 7" id="KW-0238">DNA-binding</keyword>
<evidence type="ECO:0000313" key="10">
    <source>
        <dbReference type="EMBL" id="SJM57632.1"/>
    </source>
</evidence>
<feature type="region of interest" description="Disordered" evidence="8">
    <location>
        <begin position="813"/>
        <end position="833"/>
    </location>
</feature>
<proteinExistence type="inferred from homology"/>
<evidence type="ECO:0000256" key="3">
    <source>
        <dbReference type="ARBA" id="ARBA00022741"/>
    </source>
</evidence>
<dbReference type="InterPro" id="IPR003395">
    <property type="entry name" value="RecF/RecN/SMC_N"/>
</dbReference>
<dbReference type="NCBIfam" id="TIGR02168">
    <property type="entry name" value="SMC_prok_B"/>
    <property type="match status" value="1"/>
</dbReference>
<dbReference type="HAMAP" id="MF_01894">
    <property type="entry name" value="Smc_prok"/>
    <property type="match status" value="1"/>
</dbReference>
<dbReference type="InterPro" id="IPR024704">
    <property type="entry name" value="SMC"/>
</dbReference>
<feature type="coiled-coil region" evidence="7">
    <location>
        <begin position="1028"/>
        <end position="1090"/>
    </location>
</feature>
<organism evidence="10 11">
    <name type="scientific">Arthrobacter rhombi</name>
    <dbReference type="NCBI Taxonomy" id="71253"/>
    <lineage>
        <taxon>Bacteria</taxon>
        <taxon>Bacillati</taxon>
        <taxon>Actinomycetota</taxon>
        <taxon>Actinomycetes</taxon>
        <taxon>Micrococcales</taxon>
        <taxon>Micrococcaceae</taxon>
        <taxon>Arthrobacter</taxon>
    </lineage>
</organism>
<protein>
    <recommendedName>
        <fullName evidence="7">Chromosome partition protein Smc</fullName>
    </recommendedName>
</protein>
<dbReference type="GO" id="GO:0007059">
    <property type="term" value="P:chromosome segregation"/>
    <property type="evidence" value="ECO:0007669"/>
    <property type="project" value="UniProtKB-UniRule"/>
</dbReference>
<dbReference type="FunFam" id="3.40.50.300:FF:000984">
    <property type="entry name" value="Chromosome partition protein Smc"/>
    <property type="match status" value="1"/>
</dbReference>
<feature type="coiled-coil region" evidence="7">
    <location>
        <begin position="365"/>
        <end position="399"/>
    </location>
</feature>